<dbReference type="GO" id="GO:0050661">
    <property type="term" value="F:NADP binding"/>
    <property type="evidence" value="ECO:0007669"/>
    <property type="project" value="InterPro"/>
</dbReference>
<dbReference type="InterPro" id="IPR006115">
    <property type="entry name" value="6PGDH_NADP-bd"/>
</dbReference>
<dbReference type="EMBL" id="CP054929">
    <property type="protein sequence ID" value="QKW52121.1"/>
    <property type="molecule type" value="Genomic_DNA"/>
</dbReference>
<gene>
    <name evidence="6" type="ORF">HUT08_24200</name>
</gene>
<dbReference type="RefSeq" id="WP_176163827.1">
    <property type="nucleotide sequence ID" value="NZ_CP054929.1"/>
</dbReference>
<dbReference type="InterPro" id="IPR048666">
    <property type="entry name" value="RedAm-like_C"/>
</dbReference>
<dbReference type="Proteomes" id="UP000509303">
    <property type="component" value="Chromosome"/>
</dbReference>
<dbReference type="GO" id="GO:0140673">
    <property type="term" value="P:transcription elongation-coupled chromatin remodeling"/>
    <property type="evidence" value="ECO:0007669"/>
    <property type="project" value="TreeGrafter"/>
</dbReference>
<dbReference type="Gene3D" id="3.40.50.720">
    <property type="entry name" value="NAD(P)-binding Rossmann-like Domain"/>
    <property type="match status" value="1"/>
</dbReference>
<dbReference type="PANTHER" id="PTHR43580:SF2">
    <property type="entry name" value="CYTOKINE-LIKE NUCLEAR FACTOR N-PAC"/>
    <property type="match status" value="1"/>
</dbReference>
<evidence type="ECO:0000313" key="7">
    <source>
        <dbReference type="Proteomes" id="UP000509303"/>
    </source>
</evidence>
<organism evidence="6 7">
    <name type="scientific">Streptomyces buecherae</name>
    <dbReference type="NCBI Taxonomy" id="2763006"/>
    <lineage>
        <taxon>Bacteria</taxon>
        <taxon>Bacillati</taxon>
        <taxon>Actinomycetota</taxon>
        <taxon>Actinomycetes</taxon>
        <taxon>Kitasatosporales</taxon>
        <taxon>Streptomycetaceae</taxon>
        <taxon>Streptomyces</taxon>
    </lineage>
</organism>
<dbReference type="InterPro" id="IPR051265">
    <property type="entry name" value="HIBADH-related_NP60_sf"/>
</dbReference>
<feature type="region of interest" description="Disordered" evidence="3">
    <location>
        <begin position="1"/>
        <end position="36"/>
    </location>
</feature>
<name>A0A7H8NCE4_9ACTN</name>
<keyword evidence="7" id="KW-1185">Reference proteome</keyword>
<evidence type="ECO:0000259" key="4">
    <source>
        <dbReference type="Pfam" id="PF03446"/>
    </source>
</evidence>
<dbReference type="AlphaFoldDB" id="A0A7H8NCE4"/>
<dbReference type="GO" id="GO:0016491">
    <property type="term" value="F:oxidoreductase activity"/>
    <property type="evidence" value="ECO:0007669"/>
    <property type="project" value="UniProtKB-KW"/>
</dbReference>
<evidence type="ECO:0000256" key="1">
    <source>
        <dbReference type="ARBA" id="ARBA00009080"/>
    </source>
</evidence>
<comment type="similarity">
    <text evidence="1">Belongs to the HIBADH-related family.</text>
</comment>
<dbReference type="Pfam" id="PF21761">
    <property type="entry name" value="RedAm-like_C"/>
    <property type="match status" value="1"/>
</dbReference>
<feature type="domain" description="NADPH-dependent reductive aminase-like C-terminal" evidence="5">
    <location>
        <begin position="195"/>
        <end position="321"/>
    </location>
</feature>
<dbReference type="PANTHER" id="PTHR43580">
    <property type="entry name" value="OXIDOREDUCTASE GLYR1-RELATED"/>
    <property type="match status" value="1"/>
</dbReference>
<dbReference type="Pfam" id="PF03446">
    <property type="entry name" value="NAD_binding_2"/>
    <property type="match status" value="1"/>
</dbReference>
<evidence type="ECO:0000256" key="2">
    <source>
        <dbReference type="ARBA" id="ARBA00023002"/>
    </source>
</evidence>
<proteinExistence type="inferred from homology"/>
<sequence>MNPSRPSTANATTATTTAPEAQQTQEDREAQQTSPTSVSVLGLGLMGQALAAALVGAGHATTVWNRSPDKAADLVTQGATLAATARDATVASDVVIVCVTEYDAVRALAEPLADALRGRLLVNLTSGSSAQAREFAAWAAEHGVDYLDGAIMAIPPVVGTPHAFILYAGERSAYEAAEPALRALAPAGTTHLGADHGLSSLYDVALLGLMWGALNSFLHGAALLGTAGVPATEFAPFANQWLGSVTGFVSAYAAQIDAGAYPAEDAKIETHLATMHHLLHESEASGVDTALPRFVKALTDQAIAAGHGESSYAAMIEQFRKPTATPEPGA</sequence>
<dbReference type="GO" id="GO:0003677">
    <property type="term" value="F:DNA binding"/>
    <property type="evidence" value="ECO:0007669"/>
    <property type="project" value="TreeGrafter"/>
</dbReference>
<accession>A0A7H8NCE4</accession>
<evidence type="ECO:0000256" key="3">
    <source>
        <dbReference type="SAM" id="MobiDB-lite"/>
    </source>
</evidence>
<dbReference type="InterPro" id="IPR015815">
    <property type="entry name" value="HIBADH-related"/>
</dbReference>
<dbReference type="Gene3D" id="1.10.1040.10">
    <property type="entry name" value="N-(1-d-carboxylethyl)-l-norvaline Dehydrogenase, domain 2"/>
    <property type="match status" value="1"/>
</dbReference>
<keyword evidence="2" id="KW-0560">Oxidoreductase</keyword>
<evidence type="ECO:0000259" key="5">
    <source>
        <dbReference type="Pfam" id="PF21761"/>
    </source>
</evidence>
<feature type="domain" description="6-phosphogluconate dehydrogenase NADP-binding" evidence="4">
    <location>
        <begin position="38"/>
        <end position="188"/>
    </location>
</feature>
<dbReference type="InterPro" id="IPR036291">
    <property type="entry name" value="NAD(P)-bd_dom_sf"/>
</dbReference>
<dbReference type="InterPro" id="IPR013328">
    <property type="entry name" value="6PGD_dom2"/>
</dbReference>
<dbReference type="GO" id="GO:0031491">
    <property type="term" value="F:nucleosome binding"/>
    <property type="evidence" value="ECO:0007669"/>
    <property type="project" value="TreeGrafter"/>
</dbReference>
<dbReference type="SUPFAM" id="SSF51735">
    <property type="entry name" value="NAD(P)-binding Rossmann-fold domains"/>
    <property type="match status" value="1"/>
</dbReference>
<evidence type="ECO:0000313" key="6">
    <source>
        <dbReference type="EMBL" id="QKW52121.1"/>
    </source>
</evidence>
<dbReference type="GO" id="GO:0000785">
    <property type="term" value="C:chromatin"/>
    <property type="evidence" value="ECO:0007669"/>
    <property type="project" value="TreeGrafter"/>
</dbReference>
<reference evidence="6 7" key="1">
    <citation type="submission" date="2020-06" db="EMBL/GenBank/DDBJ databases">
        <title>Genome mining for natural products.</title>
        <authorList>
            <person name="Zhang B."/>
            <person name="Shi J."/>
            <person name="Ge H."/>
        </authorList>
    </citation>
    <scope>NUCLEOTIDE SEQUENCE [LARGE SCALE GENOMIC DNA]</scope>
    <source>
        <strain evidence="6 7">NA00687</strain>
    </source>
</reference>
<feature type="compositionally biased region" description="Low complexity" evidence="3">
    <location>
        <begin position="8"/>
        <end position="24"/>
    </location>
</feature>
<dbReference type="PIRSF" id="PIRSF000103">
    <property type="entry name" value="HIBADH"/>
    <property type="match status" value="1"/>
</dbReference>
<protein>
    <submittedName>
        <fullName evidence="6">NAD(P)-dependent oxidoreductase</fullName>
    </submittedName>
</protein>